<dbReference type="eggNOG" id="COG0793">
    <property type="taxonomic scope" value="Bacteria"/>
</dbReference>
<reference evidence="3 4" key="1">
    <citation type="journal article" date="2010" name="J. Bacteriol.">
        <title>The complete genome sequence of Croceibacter atlanticus HTCC2559T.</title>
        <authorList>
            <person name="Oh H.M."/>
            <person name="Kang I."/>
            <person name="Ferriera S."/>
            <person name="Giovannoni S.J."/>
            <person name="Cho J.C."/>
        </authorList>
    </citation>
    <scope>NUCLEOTIDE SEQUENCE [LARGE SCALE GENOMIC DNA]</scope>
    <source>
        <strain evidence="4">ATCC BAA-628 / HTCC2559 / KCTC 12090</strain>
    </source>
</reference>
<feature type="chain" id="PRO_5002659996" description="PDZ domain-containing protein" evidence="1">
    <location>
        <begin position="22"/>
        <end position="457"/>
    </location>
</feature>
<evidence type="ECO:0000256" key="1">
    <source>
        <dbReference type="SAM" id="SignalP"/>
    </source>
</evidence>
<evidence type="ECO:0000313" key="4">
    <source>
        <dbReference type="Proteomes" id="UP000002297"/>
    </source>
</evidence>
<dbReference type="InterPro" id="IPR021109">
    <property type="entry name" value="Peptidase_aspartic_dom_sf"/>
</dbReference>
<dbReference type="Pfam" id="PF13650">
    <property type="entry name" value="Asp_protease_2"/>
    <property type="match status" value="2"/>
</dbReference>
<dbReference type="Proteomes" id="UP000002297">
    <property type="component" value="Chromosome"/>
</dbReference>
<proteinExistence type="predicted"/>
<dbReference type="KEGG" id="cat:CA2559_07896"/>
<dbReference type="SMART" id="SM00228">
    <property type="entry name" value="PDZ"/>
    <property type="match status" value="1"/>
</dbReference>
<dbReference type="InterPro" id="IPR036034">
    <property type="entry name" value="PDZ_sf"/>
</dbReference>
<keyword evidence="1" id="KW-0732">Signal</keyword>
<dbReference type="HOGENOM" id="CLU_039603_0_0_10"/>
<dbReference type="AlphaFoldDB" id="A3UBD7"/>
<feature type="signal peptide" evidence="1">
    <location>
        <begin position="1"/>
        <end position="21"/>
    </location>
</feature>
<dbReference type="RefSeq" id="WP_013187324.1">
    <property type="nucleotide sequence ID" value="NC_014230.1"/>
</dbReference>
<name>A3UBD7_CROAH</name>
<sequence>MILKQHLLLCLFLTFATIAKSQDGFVLQGTNQDKIDFEFVRNLTIVPLTINGKELSFLLDTGVKNTMIFSLKANDSLELNSAEKIKLIGLDGETVVDAVKSTGNTVKLGKAVNTNHNIYVVFDQELNFSTQLGVQVHGIIGYEFFKDFVVECNYISKVIKVYEPSAYNVRKKCRGCTALSVEFENNKPYINAEVQVGGNVVTTKLLVDSGSSDGLWLFHNSSEDLNKPTKSFRDYLGLGLTGDIFGDRSKVKHLKLDKFKLKNVTAAYPDTLALSAQAITNDRNGSLGSEVLRRFKVVIDYPRERILLKKNKDFYDDFTYDMSGLVIAHDGFSVYEDKVVLRPKDESDNKKEINLLNNSQARYNNFSKKKDSKINLKTHYELKPKFVIKSIRPDSPAENADLKVGDIVETINGKPAFKYTLNELNEMFSSQENKKIKFTISRFNLKFSRTMVLKSRL</sequence>
<dbReference type="STRING" id="216432.CA2559_07896"/>
<accession>A3UBD7</accession>
<evidence type="ECO:0000259" key="2">
    <source>
        <dbReference type="PROSITE" id="PS50106"/>
    </source>
</evidence>
<protein>
    <recommendedName>
        <fullName evidence="2">PDZ domain-containing protein</fullName>
    </recommendedName>
</protein>
<organism evidence="3 4">
    <name type="scientific">Croceibacter atlanticus (strain ATCC BAA-628 / JCM 21780 / CIP 108009 / IAM 15332 / KCTC 12090 / HTCC2559)</name>
    <dbReference type="NCBI Taxonomy" id="216432"/>
    <lineage>
        <taxon>Bacteria</taxon>
        <taxon>Pseudomonadati</taxon>
        <taxon>Bacteroidota</taxon>
        <taxon>Flavobacteriia</taxon>
        <taxon>Flavobacteriales</taxon>
        <taxon>Flavobacteriaceae</taxon>
        <taxon>Croceibacter</taxon>
    </lineage>
</organism>
<dbReference type="SUPFAM" id="SSF50156">
    <property type="entry name" value="PDZ domain-like"/>
    <property type="match status" value="1"/>
</dbReference>
<dbReference type="PROSITE" id="PS50106">
    <property type="entry name" value="PDZ"/>
    <property type="match status" value="1"/>
</dbReference>
<dbReference type="InterPro" id="IPR001478">
    <property type="entry name" value="PDZ"/>
</dbReference>
<gene>
    <name evidence="3" type="ordered locus">CA2559_07896</name>
</gene>
<dbReference type="GeneID" id="89453334"/>
<keyword evidence="4" id="KW-1185">Reference proteome</keyword>
<evidence type="ECO:0000313" key="3">
    <source>
        <dbReference type="EMBL" id="EAP85938.1"/>
    </source>
</evidence>
<dbReference type="Gene3D" id="2.40.70.10">
    <property type="entry name" value="Acid Proteases"/>
    <property type="match status" value="2"/>
</dbReference>
<dbReference type="InterPro" id="IPR041489">
    <property type="entry name" value="PDZ_6"/>
</dbReference>
<dbReference type="Pfam" id="PF17820">
    <property type="entry name" value="PDZ_6"/>
    <property type="match status" value="1"/>
</dbReference>
<dbReference type="EMBL" id="CP002046">
    <property type="protein sequence ID" value="EAP85938.1"/>
    <property type="molecule type" value="Genomic_DNA"/>
</dbReference>
<dbReference type="OrthoDB" id="3521766at2"/>
<feature type="domain" description="PDZ" evidence="2">
    <location>
        <begin position="387"/>
        <end position="451"/>
    </location>
</feature>
<dbReference type="Gene3D" id="2.30.42.10">
    <property type="match status" value="1"/>
</dbReference>